<keyword evidence="4" id="KW-1185">Reference proteome</keyword>
<keyword evidence="2" id="KW-0812">Transmembrane</keyword>
<evidence type="ECO:0000313" key="4">
    <source>
        <dbReference type="Proteomes" id="UP001530293"/>
    </source>
</evidence>
<protein>
    <submittedName>
        <fullName evidence="3">Uncharacterized protein</fullName>
    </submittedName>
</protein>
<dbReference type="InterPro" id="IPR052292">
    <property type="entry name" value="Glucose_repression_reg"/>
</dbReference>
<feature type="region of interest" description="Disordered" evidence="1">
    <location>
        <begin position="400"/>
        <end position="440"/>
    </location>
</feature>
<keyword evidence="2" id="KW-1133">Transmembrane helix</keyword>
<feature type="compositionally biased region" description="Polar residues" evidence="1">
    <location>
        <begin position="466"/>
        <end position="479"/>
    </location>
</feature>
<reference evidence="3 4" key="1">
    <citation type="submission" date="2024-10" db="EMBL/GenBank/DDBJ databases">
        <title>Updated reference genomes for cyclostephanoid diatoms.</title>
        <authorList>
            <person name="Roberts W.R."/>
            <person name="Alverson A.J."/>
        </authorList>
    </citation>
    <scope>NUCLEOTIDE SEQUENCE [LARGE SCALE GENOMIC DNA]</scope>
    <source>
        <strain evidence="3 4">AJA232-27</strain>
    </source>
</reference>
<feature type="compositionally biased region" description="Pro residues" evidence="1">
    <location>
        <begin position="223"/>
        <end position="233"/>
    </location>
</feature>
<feature type="region of interest" description="Disordered" evidence="1">
    <location>
        <begin position="211"/>
        <end position="260"/>
    </location>
</feature>
<dbReference type="PANTHER" id="PTHR28051:SF1">
    <property type="entry name" value="PROTEIN MTL1-RELATED"/>
    <property type="match status" value="1"/>
</dbReference>
<comment type="caution">
    <text evidence="3">The sequence shown here is derived from an EMBL/GenBank/DDBJ whole genome shotgun (WGS) entry which is preliminary data.</text>
</comment>
<dbReference type="PANTHER" id="PTHR28051">
    <property type="entry name" value="PROTEIN MTL1-RELATED"/>
    <property type="match status" value="1"/>
</dbReference>
<dbReference type="Proteomes" id="UP001530293">
    <property type="component" value="Unassembled WGS sequence"/>
</dbReference>
<evidence type="ECO:0000313" key="3">
    <source>
        <dbReference type="EMBL" id="KAL3760715.1"/>
    </source>
</evidence>
<proteinExistence type="predicted"/>
<name>A0ABD3M9E9_9STRA</name>
<gene>
    <name evidence="3" type="ORF">ACHAWU_000035</name>
</gene>
<evidence type="ECO:0000256" key="1">
    <source>
        <dbReference type="SAM" id="MobiDB-lite"/>
    </source>
</evidence>
<sequence>MSFFHRSEGRGKAGIGIAVDTDGDGSAAWCHPPTGSAASPSPSSKEDHFNDGALPATSTATATTGVVFSSNWAQERSCQQQIDLENELLLNNNNATYQISANRSGCCQNVLLILIQGLHIFNIIILGMGLLVYGSLVLQNGHQQQHQLQLDQLLLHPQRQLHQHLQQQQQQQQQLYHDWQYASSSSSASLVPLASLQSNDVDVGIDNADIDNNIAHSQSPEQSPSPPPPPPPSSSSSDRPSSDEQSQPQSQQSQQQDQQNQQQQAMAAVLFCLILGTIHLFSSGIGLLSLFLLLPNNSNNFPFKWGYRISAYIGPYLSLLYISILISLLVDSDGFILYLTQNAKSMYLNENVIENVRTIWLPVVYTMLVILGMLESIRYCVLMSEYQELVAQEAEEEEGYIPRSGMSTSSSPSRSARSNSLRSSGRTGGGGRSRNKVSANETLTQALLQDSIDAEEAAAAGAEGVQSKTSVDPNNWWEN</sequence>
<evidence type="ECO:0000256" key="2">
    <source>
        <dbReference type="SAM" id="Phobius"/>
    </source>
</evidence>
<feature type="transmembrane region" description="Helical" evidence="2">
    <location>
        <begin position="265"/>
        <end position="294"/>
    </location>
</feature>
<feature type="transmembrane region" description="Helical" evidence="2">
    <location>
        <begin position="359"/>
        <end position="377"/>
    </location>
</feature>
<dbReference type="AlphaFoldDB" id="A0ABD3M9E9"/>
<feature type="transmembrane region" description="Helical" evidence="2">
    <location>
        <begin position="315"/>
        <end position="339"/>
    </location>
</feature>
<feature type="transmembrane region" description="Helical" evidence="2">
    <location>
        <begin position="110"/>
        <end position="136"/>
    </location>
</feature>
<feature type="region of interest" description="Disordered" evidence="1">
    <location>
        <begin position="458"/>
        <end position="479"/>
    </location>
</feature>
<keyword evidence="2" id="KW-0472">Membrane</keyword>
<feature type="compositionally biased region" description="Low complexity" evidence="1">
    <location>
        <begin position="403"/>
        <end position="425"/>
    </location>
</feature>
<accession>A0ABD3M9E9</accession>
<organism evidence="3 4">
    <name type="scientific">Discostella pseudostelligera</name>
    <dbReference type="NCBI Taxonomy" id="259834"/>
    <lineage>
        <taxon>Eukaryota</taxon>
        <taxon>Sar</taxon>
        <taxon>Stramenopiles</taxon>
        <taxon>Ochrophyta</taxon>
        <taxon>Bacillariophyta</taxon>
        <taxon>Coscinodiscophyceae</taxon>
        <taxon>Thalassiosirophycidae</taxon>
        <taxon>Stephanodiscales</taxon>
        <taxon>Stephanodiscaceae</taxon>
        <taxon>Discostella</taxon>
    </lineage>
</organism>
<dbReference type="EMBL" id="JALLBG020000173">
    <property type="protein sequence ID" value="KAL3760715.1"/>
    <property type="molecule type" value="Genomic_DNA"/>
</dbReference>
<feature type="region of interest" description="Disordered" evidence="1">
    <location>
        <begin position="29"/>
        <end position="55"/>
    </location>
</feature>
<feature type="compositionally biased region" description="Low complexity" evidence="1">
    <location>
        <begin position="234"/>
        <end position="260"/>
    </location>
</feature>